<accession>A0A183EE90</accession>
<dbReference type="OrthoDB" id="10456761at2759"/>
<dbReference type="SUPFAM" id="SSF54814">
    <property type="entry name" value="Prokaryotic type KH domain (KH-domain type II)"/>
    <property type="match status" value="1"/>
</dbReference>
<keyword evidence="1" id="KW-0694">RNA-binding</keyword>
<dbReference type="PROSITE" id="PS50084">
    <property type="entry name" value="KH_TYPE_1"/>
    <property type="match status" value="1"/>
</dbReference>
<dbReference type="InterPro" id="IPR009019">
    <property type="entry name" value="KH_sf_prok-type"/>
</dbReference>
<evidence type="ECO:0000313" key="5">
    <source>
        <dbReference type="WBParaSite" id="GPUH_0001930601-mRNA-1"/>
    </source>
</evidence>
<dbReference type="Gene3D" id="3.30.1370.10">
    <property type="entry name" value="K Homology domain, type 1"/>
    <property type="match status" value="1"/>
</dbReference>
<feature type="domain" description="K Homology" evidence="2">
    <location>
        <begin position="33"/>
        <end position="59"/>
    </location>
</feature>
<evidence type="ECO:0000313" key="3">
    <source>
        <dbReference type="EMBL" id="VDN33516.1"/>
    </source>
</evidence>
<gene>
    <name evidence="3" type="ORF">GPUH_LOCUS19280</name>
</gene>
<keyword evidence="4" id="KW-1185">Reference proteome</keyword>
<reference evidence="5" key="1">
    <citation type="submission" date="2016-06" db="UniProtKB">
        <authorList>
            <consortium name="WormBaseParasite"/>
        </authorList>
    </citation>
    <scope>IDENTIFICATION</scope>
</reference>
<organism evidence="5">
    <name type="scientific">Gongylonema pulchrum</name>
    <dbReference type="NCBI Taxonomy" id="637853"/>
    <lineage>
        <taxon>Eukaryota</taxon>
        <taxon>Metazoa</taxon>
        <taxon>Ecdysozoa</taxon>
        <taxon>Nematoda</taxon>
        <taxon>Chromadorea</taxon>
        <taxon>Rhabditida</taxon>
        <taxon>Spirurina</taxon>
        <taxon>Spiruromorpha</taxon>
        <taxon>Spiruroidea</taxon>
        <taxon>Gongylonematidae</taxon>
        <taxon>Gongylonema</taxon>
    </lineage>
</organism>
<dbReference type="AlphaFoldDB" id="A0A183EE90"/>
<dbReference type="Proteomes" id="UP000271098">
    <property type="component" value="Unassembled WGS sequence"/>
</dbReference>
<dbReference type="InterPro" id="IPR036612">
    <property type="entry name" value="KH_dom_type_1_sf"/>
</dbReference>
<dbReference type="EMBL" id="UYRT01088242">
    <property type="protein sequence ID" value="VDN33516.1"/>
    <property type="molecule type" value="Genomic_DNA"/>
</dbReference>
<sequence length="99" mass="11026">MKRSGNDRHVGGGGKRSRLDSYEEALANGKYELRLLVTSRGAGGIIGRGGENIKRLRTEVRFLIPSLFRCLSHFDEEIPVVVDPCQFGSHRISTDPRTD</sequence>
<proteinExistence type="predicted"/>
<protein>
    <submittedName>
        <fullName evidence="5">KH_dom_type_1 domain-containing protein</fullName>
    </submittedName>
</protein>
<dbReference type="WBParaSite" id="GPUH_0001930601-mRNA-1">
    <property type="protein sequence ID" value="GPUH_0001930601-mRNA-1"/>
    <property type="gene ID" value="GPUH_0001930601"/>
</dbReference>
<evidence type="ECO:0000259" key="2">
    <source>
        <dbReference type="Pfam" id="PF00013"/>
    </source>
</evidence>
<evidence type="ECO:0000313" key="4">
    <source>
        <dbReference type="Proteomes" id="UP000271098"/>
    </source>
</evidence>
<evidence type="ECO:0000256" key="1">
    <source>
        <dbReference type="PROSITE-ProRule" id="PRU00117"/>
    </source>
</evidence>
<dbReference type="GO" id="GO:0003723">
    <property type="term" value="F:RNA binding"/>
    <property type="evidence" value="ECO:0007669"/>
    <property type="project" value="UniProtKB-UniRule"/>
</dbReference>
<reference evidence="3 4" key="2">
    <citation type="submission" date="2018-11" db="EMBL/GenBank/DDBJ databases">
        <authorList>
            <consortium name="Pathogen Informatics"/>
        </authorList>
    </citation>
    <scope>NUCLEOTIDE SEQUENCE [LARGE SCALE GENOMIC DNA]</scope>
</reference>
<dbReference type="Pfam" id="PF00013">
    <property type="entry name" value="KH_1"/>
    <property type="match status" value="1"/>
</dbReference>
<dbReference type="InterPro" id="IPR004088">
    <property type="entry name" value="KH_dom_type_1"/>
</dbReference>
<name>A0A183EE90_9BILA</name>